<evidence type="ECO:0000313" key="2">
    <source>
        <dbReference type="EMBL" id="KAK4474331.1"/>
    </source>
</evidence>
<dbReference type="GO" id="GO:0016485">
    <property type="term" value="P:protein processing"/>
    <property type="evidence" value="ECO:0007669"/>
    <property type="project" value="TreeGrafter"/>
</dbReference>
<dbReference type="Pfam" id="PF01431">
    <property type="entry name" value="Peptidase_M13"/>
    <property type="match status" value="1"/>
</dbReference>
<name>A0AAE1ZHW4_SCHME</name>
<gene>
    <name evidence="2" type="ORF">MN116_000415</name>
</gene>
<evidence type="ECO:0000259" key="1">
    <source>
        <dbReference type="Pfam" id="PF01431"/>
    </source>
</evidence>
<protein>
    <recommendedName>
        <fullName evidence="1">Peptidase M13 C-terminal domain-containing protein</fullName>
    </recommendedName>
</protein>
<dbReference type="SUPFAM" id="SSF55486">
    <property type="entry name" value="Metalloproteases ('zincins'), catalytic domain"/>
    <property type="match status" value="1"/>
</dbReference>
<dbReference type="AlphaFoldDB" id="A0AAE1ZHW4"/>
<proteinExistence type="predicted"/>
<comment type="caution">
    <text evidence="2">The sequence shown here is derived from an EMBL/GenBank/DDBJ whole genome shotgun (WGS) entry which is preliminary data.</text>
</comment>
<feature type="domain" description="Peptidase M13 C-terminal" evidence="1">
    <location>
        <begin position="113"/>
        <end position="312"/>
    </location>
</feature>
<dbReference type="EMBL" id="JALJAT010000001">
    <property type="protein sequence ID" value="KAK4474331.1"/>
    <property type="molecule type" value="Genomic_DNA"/>
</dbReference>
<dbReference type="InterPro" id="IPR024079">
    <property type="entry name" value="MetalloPept_cat_dom_sf"/>
</dbReference>
<organism evidence="2 3">
    <name type="scientific">Schistosoma mekongi</name>
    <name type="common">Parasitic worm</name>
    <dbReference type="NCBI Taxonomy" id="38744"/>
    <lineage>
        <taxon>Eukaryota</taxon>
        <taxon>Metazoa</taxon>
        <taxon>Spiralia</taxon>
        <taxon>Lophotrochozoa</taxon>
        <taxon>Platyhelminthes</taxon>
        <taxon>Trematoda</taxon>
        <taxon>Digenea</taxon>
        <taxon>Strigeidida</taxon>
        <taxon>Schistosomatoidea</taxon>
        <taxon>Schistosomatidae</taxon>
        <taxon>Schistosoma</taxon>
    </lineage>
</organism>
<dbReference type="GO" id="GO:0005886">
    <property type="term" value="C:plasma membrane"/>
    <property type="evidence" value="ECO:0007669"/>
    <property type="project" value="TreeGrafter"/>
</dbReference>
<dbReference type="PANTHER" id="PTHR11733:SF240">
    <property type="entry name" value="GH14155P-RELATED"/>
    <property type="match status" value="1"/>
</dbReference>
<keyword evidence="3" id="KW-1185">Reference proteome</keyword>
<dbReference type="InterPro" id="IPR000718">
    <property type="entry name" value="Peptidase_M13"/>
</dbReference>
<sequence length="313" mass="36483">QMIYLFYEIKLTLQQSMSVITWLNEQQQYNHHLLNKIKTINLLVRYPVDNESVKKENLSIIYIYLMNEDDYYWNEFQIRRAKYMDTLRSRLFSYDVSLSEKPSFAFYVENKLKENSVHMSVALSELPLYSHKDDTSSQLARIGFILGHELVHAVDTQGVYHDADGNKNTTEFYKTLSKRIYNETKCFTDQFTAYGVTSEKMSHHNILDEIIADNGGLRVAFNTYRRLLMSNVKNISQDINFTLASDQSFFLKFGEIMCGHHRGRMLQKYLSNSPYLLERDRVNGALSNNEEFAAAFSCPVGSPMNPAKKCKVW</sequence>
<evidence type="ECO:0000313" key="3">
    <source>
        <dbReference type="Proteomes" id="UP001292079"/>
    </source>
</evidence>
<reference evidence="2" key="2">
    <citation type="journal article" date="2023" name="Infect Dis Poverty">
        <title>Chromosome-scale genome of the human blood fluke Schistosoma mekongi and its implications for public health.</title>
        <authorList>
            <person name="Zhou M."/>
            <person name="Xu L."/>
            <person name="Xu D."/>
            <person name="Chen W."/>
            <person name="Khan J."/>
            <person name="Hu Y."/>
            <person name="Huang H."/>
            <person name="Wei H."/>
            <person name="Zhang Y."/>
            <person name="Chusongsang P."/>
            <person name="Tanasarnprasert K."/>
            <person name="Hu X."/>
            <person name="Limpanont Y."/>
            <person name="Lv Z."/>
        </authorList>
    </citation>
    <scope>NUCLEOTIDE SEQUENCE</scope>
    <source>
        <strain evidence="2">LV_2022a</strain>
    </source>
</reference>
<dbReference type="Gene3D" id="3.40.390.10">
    <property type="entry name" value="Collagenase (Catalytic Domain)"/>
    <property type="match status" value="1"/>
</dbReference>
<dbReference type="PROSITE" id="PS51885">
    <property type="entry name" value="NEPRILYSIN"/>
    <property type="match status" value="1"/>
</dbReference>
<dbReference type="InterPro" id="IPR042089">
    <property type="entry name" value="Peptidase_M13_dom_2"/>
</dbReference>
<accession>A0AAE1ZHW4</accession>
<dbReference type="Gene3D" id="1.10.1380.10">
    <property type="entry name" value="Neutral endopeptidase , domain2"/>
    <property type="match status" value="1"/>
</dbReference>
<dbReference type="GO" id="GO:0004222">
    <property type="term" value="F:metalloendopeptidase activity"/>
    <property type="evidence" value="ECO:0007669"/>
    <property type="project" value="InterPro"/>
</dbReference>
<feature type="non-terminal residue" evidence="2">
    <location>
        <position position="313"/>
    </location>
</feature>
<dbReference type="Proteomes" id="UP001292079">
    <property type="component" value="Unassembled WGS sequence"/>
</dbReference>
<reference evidence="2" key="1">
    <citation type="submission" date="2022-04" db="EMBL/GenBank/DDBJ databases">
        <authorList>
            <person name="Xu L."/>
            <person name="Lv Z."/>
        </authorList>
    </citation>
    <scope>NUCLEOTIDE SEQUENCE</scope>
    <source>
        <strain evidence="2">LV_2022a</strain>
    </source>
</reference>
<dbReference type="InterPro" id="IPR018497">
    <property type="entry name" value="Peptidase_M13_C"/>
</dbReference>
<dbReference type="PANTHER" id="PTHR11733">
    <property type="entry name" value="ZINC METALLOPROTEASE FAMILY M13 NEPRILYSIN-RELATED"/>
    <property type="match status" value="1"/>
</dbReference>